<dbReference type="EMBL" id="JAPZBO010000005">
    <property type="protein sequence ID" value="KAJ5314865.1"/>
    <property type="molecule type" value="Genomic_DNA"/>
</dbReference>
<gene>
    <name evidence="1" type="ORF">N7476_005172</name>
</gene>
<accession>A0A9W9H678</accession>
<reference evidence="1" key="2">
    <citation type="journal article" date="2023" name="IMA Fungus">
        <title>Comparative genomic study of the Penicillium genus elucidates a diverse pangenome and 15 lateral gene transfer events.</title>
        <authorList>
            <person name="Petersen C."/>
            <person name="Sorensen T."/>
            <person name="Nielsen M.R."/>
            <person name="Sondergaard T.E."/>
            <person name="Sorensen J.L."/>
            <person name="Fitzpatrick D.A."/>
            <person name="Frisvad J.C."/>
            <person name="Nielsen K.L."/>
        </authorList>
    </citation>
    <scope>NUCLEOTIDE SEQUENCE</scope>
    <source>
        <strain evidence="1">IBT 21472</strain>
    </source>
</reference>
<sequence>MHFPFNMNLVALDLDKCMLRSKLPPMFPEDQKSVVAVIGNSHSGVLCCKNLYEIAKSQERDIKIINFGSRPIKYAKYVDNGIIFDNTGLKGSTAEWVLNSGQGQDSTLKKYLPRCTHIIYVIGYSPSPLPKMYLDGKEVGEQLLFDMHSSGFHLGDGAEHVPGLYANGIAFPEEVQDPEGHIEAAVGVAKFFRFAEKVKQLWLNLE</sequence>
<evidence type="ECO:0000313" key="2">
    <source>
        <dbReference type="Proteomes" id="UP001147746"/>
    </source>
</evidence>
<comment type="caution">
    <text evidence="1">The sequence shown here is derived from an EMBL/GenBank/DDBJ whole genome shotgun (WGS) entry which is preliminary data.</text>
</comment>
<dbReference type="InterPro" id="IPR053275">
    <property type="entry name" value="Agnestin_monoxygenase"/>
</dbReference>
<protein>
    <submittedName>
        <fullName evidence="1">Uncharacterized protein</fullName>
    </submittedName>
</protein>
<organism evidence="1 2">
    <name type="scientific">Penicillium atrosanguineum</name>
    <dbReference type="NCBI Taxonomy" id="1132637"/>
    <lineage>
        <taxon>Eukaryota</taxon>
        <taxon>Fungi</taxon>
        <taxon>Dikarya</taxon>
        <taxon>Ascomycota</taxon>
        <taxon>Pezizomycotina</taxon>
        <taxon>Eurotiomycetes</taxon>
        <taxon>Eurotiomycetidae</taxon>
        <taxon>Eurotiales</taxon>
        <taxon>Aspergillaceae</taxon>
        <taxon>Penicillium</taxon>
    </lineage>
</organism>
<evidence type="ECO:0000313" key="1">
    <source>
        <dbReference type="EMBL" id="KAJ5314865.1"/>
    </source>
</evidence>
<proteinExistence type="predicted"/>
<dbReference type="AlphaFoldDB" id="A0A9W9H678"/>
<name>A0A9W9H678_9EURO</name>
<reference evidence="1" key="1">
    <citation type="submission" date="2022-12" db="EMBL/GenBank/DDBJ databases">
        <authorList>
            <person name="Petersen C."/>
        </authorList>
    </citation>
    <scope>NUCLEOTIDE SEQUENCE</scope>
    <source>
        <strain evidence="1">IBT 21472</strain>
    </source>
</reference>
<dbReference type="PANTHER" id="PTHR38688:SF1">
    <property type="entry name" value="FAD_NAD(P)-BINDING DOMAIN-CONTAINING PROTEIN"/>
    <property type="match status" value="1"/>
</dbReference>
<keyword evidence="2" id="KW-1185">Reference proteome</keyword>
<dbReference type="PANTHER" id="PTHR38688">
    <property type="entry name" value="PYR_REDOX_2 DOMAIN-CONTAINING PROTEIN"/>
    <property type="match status" value="1"/>
</dbReference>
<dbReference type="Proteomes" id="UP001147746">
    <property type="component" value="Unassembled WGS sequence"/>
</dbReference>